<evidence type="ECO:0000313" key="2">
    <source>
        <dbReference type="EMBL" id="MCU7614291.1"/>
    </source>
</evidence>
<dbReference type="InterPro" id="IPR027417">
    <property type="entry name" value="P-loop_NTPase"/>
</dbReference>
<organism evidence="2 3">
    <name type="scientific">Chryseobacterium gilvum</name>
    <dbReference type="NCBI Taxonomy" id="2976534"/>
    <lineage>
        <taxon>Bacteria</taxon>
        <taxon>Pseudomonadati</taxon>
        <taxon>Bacteroidota</taxon>
        <taxon>Flavobacteriia</taxon>
        <taxon>Flavobacteriales</taxon>
        <taxon>Weeksellaceae</taxon>
        <taxon>Chryseobacterium group</taxon>
        <taxon>Chryseobacterium</taxon>
    </lineage>
</organism>
<comment type="caution">
    <text evidence="2">The sequence shown here is derived from an EMBL/GenBank/DDBJ whole genome shotgun (WGS) entry which is preliminary data.</text>
</comment>
<reference evidence="3" key="1">
    <citation type="submission" date="2023-07" db="EMBL/GenBank/DDBJ databases">
        <title>Chryseobacterium sp. GMJ5 Genome sequencing and assembly.</title>
        <authorList>
            <person name="Jung Y."/>
        </authorList>
    </citation>
    <scope>NUCLEOTIDE SEQUENCE [LARGE SCALE GENOMIC DNA]</scope>
    <source>
        <strain evidence="3">GMJ5</strain>
    </source>
</reference>
<dbReference type="SUPFAM" id="SSF52540">
    <property type="entry name" value="P-loop containing nucleoside triphosphate hydrolases"/>
    <property type="match status" value="1"/>
</dbReference>
<gene>
    <name evidence="2" type="ORF">N0B16_07565</name>
</gene>
<evidence type="ECO:0000313" key="3">
    <source>
        <dbReference type="Proteomes" id="UP001208114"/>
    </source>
</evidence>
<feature type="domain" description="KAP NTPase" evidence="1">
    <location>
        <begin position="23"/>
        <end position="310"/>
    </location>
</feature>
<accession>A0ABT2VWB4</accession>
<dbReference type="Gene3D" id="3.40.50.300">
    <property type="entry name" value="P-loop containing nucleotide triphosphate hydrolases"/>
    <property type="match status" value="1"/>
</dbReference>
<protein>
    <submittedName>
        <fullName evidence="2">KAP family NTPase</fullName>
    </submittedName>
</protein>
<dbReference type="InterPro" id="IPR011646">
    <property type="entry name" value="KAP_P-loop"/>
</dbReference>
<keyword evidence="3" id="KW-1185">Reference proteome</keyword>
<proteinExistence type="predicted"/>
<name>A0ABT2VWB4_9FLAO</name>
<evidence type="ECO:0000259" key="1">
    <source>
        <dbReference type="Pfam" id="PF07693"/>
    </source>
</evidence>
<dbReference type="RefSeq" id="WP_262990187.1">
    <property type="nucleotide sequence ID" value="NZ_JAOTEN010000002.1"/>
</dbReference>
<dbReference type="Pfam" id="PF07693">
    <property type="entry name" value="KAP_NTPase"/>
    <property type="match status" value="1"/>
</dbReference>
<dbReference type="EMBL" id="JAOTEN010000002">
    <property type="protein sequence ID" value="MCU7614291.1"/>
    <property type="molecule type" value="Genomic_DNA"/>
</dbReference>
<sequence>MQLKNPQIKYSDTNPFEGCLLNREVYAINLTKIIKTYNRGMVIAIDNRWGTGKTTFIEMWRRLLHLNEYGYKTVYFNAWENDFEDEPLTALLGELTTLQAKSSTTFKGVIQAASNFATDVIPVIGKSIATKYLTVEGVDMIEGTLKGSMNLMNKLVDNYTEKKQSLKDFRNELEISISSLSPEKPVIFFVDELDRCRPNYAVSILEKIKHFFNVNNIIFILAIDKKQLGYAINGVYNSDNIDVGNYLKKFFDIEYTLPTPLNSDYIKYLFNHYQIDLYFSEIPLNDQYEFENFKDFFSKAFDKESLRDLEKICAATALSLLLFKDKKVYTILIAFLIYLKFTESEIYIKIQRKDIPINELTNIFRNIAEKLILRGLNSHILHIEGYFYLSYSNYLDESLFNSWIYNRNQAINNRDDLFVFYNEQFRNGLSKRMNLNIFLERIEISSAVHIN</sequence>
<dbReference type="Proteomes" id="UP001208114">
    <property type="component" value="Unassembled WGS sequence"/>
</dbReference>